<proteinExistence type="predicted"/>
<accession>A0A9D3YD96</accession>
<comment type="caution">
    <text evidence="2">The sequence shown here is derived from an EMBL/GenBank/DDBJ whole genome shotgun (WGS) entry which is preliminary data.</text>
</comment>
<gene>
    <name evidence="2" type="ORF">DPMN_085757</name>
</gene>
<dbReference type="Proteomes" id="UP000828390">
    <property type="component" value="Unassembled WGS sequence"/>
</dbReference>
<reference evidence="2" key="2">
    <citation type="submission" date="2020-11" db="EMBL/GenBank/DDBJ databases">
        <authorList>
            <person name="McCartney M.A."/>
            <person name="Auch B."/>
            <person name="Kono T."/>
            <person name="Mallez S."/>
            <person name="Becker A."/>
            <person name="Gohl D.M."/>
            <person name="Silverstein K.A.T."/>
            <person name="Koren S."/>
            <person name="Bechman K.B."/>
            <person name="Herman A."/>
            <person name="Abrahante J.E."/>
            <person name="Garbe J."/>
        </authorList>
    </citation>
    <scope>NUCLEOTIDE SEQUENCE</scope>
    <source>
        <strain evidence="2">Duluth1</strain>
        <tissue evidence="2">Whole animal</tissue>
    </source>
</reference>
<evidence type="ECO:0000313" key="2">
    <source>
        <dbReference type="EMBL" id="KAH3698238.1"/>
    </source>
</evidence>
<organism evidence="2 3">
    <name type="scientific">Dreissena polymorpha</name>
    <name type="common">Zebra mussel</name>
    <name type="synonym">Mytilus polymorpha</name>
    <dbReference type="NCBI Taxonomy" id="45954"/>
    <lineage>
        <taxon>Eukaryota</taxon>
        <taxon>Metazoa</taxon>
        <taxon>Spiralia</taxon>
        <taxon>Lophotrochozoa</taxon>
        <taxon>Mollusca</taxon>
        <taxon>Bivalvia</taxon>
        <taxon>Autobranchia</taxon>
        <taxon>Heteroconchia</taxon>
        <taxon>Euheterodonta</taxon>
        <taxon>Imparidentia</taxon>
        <taxon>Neoheterodontei</taxon>
        <taxon>Myida</taxon>
        <taxon>Dreissenoidea</taxon>
        <taxon>Dreissenidae</taxon>
        <taxon>Dreissena</taxon>
    </lineage>
</organism>
<evidence type="ECO:0000256" key="1">
    <source>
        <dbReference type="SAM" id="MobiDB-lite"/>
    </source>
</evidence>
<evidence type="ECO:0000313" key="3">
    <source>
        <dbReference type="Proteomes" id="UP000828390"/>
    </source>
</evidence>
<name>A0A9D3YD96_DREPO</name>
<protein>
    <submittedName>
        <fullName evidence="2">Uncharacterized protein</fullName>
    </submittedName>
</protein>
<dbReference type="EMBL" id="JAIWYP010000016">
    <property type="protein sequence ID" value="KAH3698238.1"/>
    <property type="molecule type" value="Genomic_DNA"/>
</dbReference>
<keyword evidence="3" id="KW-1185">Reference proteome</keyword>
<feature type="region of interest" description="Disordered" evidence="1">
    <location>
        <begin position="69"/>
        <end position="107"/>
    </location>
</feature>
<sequence>MSTIDEPDSVQSRSRSSVSPITDFYLRRFLPEPVYAYGSASAASALRLPPDRRLPSPILCGGDLAVPDTMAQRKPQCPPMSQDNEEEQDRESRRLNVVVNSLPEDLN</sequence>
<dbReference type="AlphaFoldDB" id="A0A9D3YD96"/>
<reference evidence="2" key="1">
    <citation type="journal article" date="2019" name="bioRxiv">
        <title>The Genome of the Zebra Mussel, Dreissena polymorpha: A Resource for Invasive Species Research.</title>
        <authorList>
            <person name="McCartney M.A."/>
            <person name="Auch B."/>
            <person name="Kono T."/>
            <person name="Mallez S."/>
            <person name="Zhang Y."/>
            <person name="Obille A."/>
            <person name="Becker A."/>
            <person name="Abrahante J.E."/>
            <person name="Garbe J."/>
            <person name="Badalamenti J.P."/>
            <person name="Herman A."/>
            <person name="Mangelson H."/>
            <person name="Liachko I."/>
            <person name="Sullivan S."/>
            <person name="Sone E.D."/>
            <person name="Koren S."/>
            <person name="Silverstein K.A.T."/>
            <person name="Beckman K.B."/>
            <person name="Gohl D.M."/>
        </authorList>
    </citation>
    <scope>NUCLEOTIDE SEQUENCE</scope>
    <source>
        <strain evidence="2">Duluth1</strain>
        <tissue evidence="2">Whole animal</tissue>
    </source>
</reference>